<reference evidence="2" key="1">
    <citation type="journal article" date="2016" name="Genome Announc.">
        <title>Draft Genome Sequences of Five Rapidly Growing Mycobacterium Species, M. thermoresistibile, M. fortuitum subsp. acetamidolyticum, M. canariasense, M. brisbanense, and M. novocastrense.</title>
        <authorList>
            <person name="Katahira K."/>
            <person name="Ogura Y."/>
            <person name="Gotoh Y."/>
            <person name="Hayashi T."/>
        </authorList>
    </citation>
    <scope>NUCLEOTIDE SEQUENCE [LARGE SCALE GENOMIC DNA]</scope>
    <source>
        <strain evidence="2">JCM15654</strain>
    </source>
</reference>
<keyword evidence="2" id="KW-1185">Reference proteome</keyword>
<dbReference type="EMBL" id="BCSX01000056">
    <property type="protein sequence ID" value="GAS92646.1"/>
    <property type="molecule type" value="Genomic_DNA"/>
</dbReference>
<dbReference type="AlphaFoldDB" id="A0A100W6U8"/>
<name>A0A100W6U8_9MYCO</name>
<dbReference type="OrthoDB" id="9964800at2"/>
<evidence type="ECO:0000313" key="1">
    <source>
        <dbReference type="EMBL" id="GAS92646.1"/>
    </source>
</evidence>
<proteinExistence type="predicted"/>
<comment type="caution">
    <text evidence="1">The sequence shown here is derived from an EMBL/GenBank/DDBJ whole genome shotgun (WGS) entry which is preliminary data.</text>
</comment>
<organism evidence="1 2">
    <name type="scientific">Mycolicibacterium brisbanense</name>
    <dbReference type="NCBI Taxonomy" id="146020"/>
    <lineage>
        <taxon>Bacteria</taxon>
        <taxon>Bacillati</taxon>
        <taxon>Actinomycetota</taxon>
        <taxon>Actinomycetes</taxon>
        <taxon>Mycobacteriales</taxon>
        <taxon>Mycobacteriaceae</taxon>
        <taxon>Mycolicibacterium</taxon>
    </lineage>
</organism>
<evidence type="ECO:0000313" key="2">
    <source>
        <dbReference type="Proteomes" id="UP000069620"/>
    </source>
</evidence>
<dbReference type="STRING" id="146020.RMCB_6742"/>
<dbReference type="RefSeq" id="WP_131805603.1">
    <property type="nucleotide sequence ID" value="NZ_BCSX01000056.1"/>
</dbReference>
<accession>A0A100W6U8</accession>
<reference evidence="2" key="2">
    <citation type="submission" date="2016-02" db="EMBL/GenBank/DDBJ databases">
        <title>Draft genome sequence of five rapidly growing Mycobacterium species.</title>
        <authorList>
            <person name="Katahira K."/>
            <person name="Gotou Y."/>
            <person name="Iida K."/>
            <person name="Ogura Y."/>
            <person name="Hayashi T."/>
        </authorList>
    </citation>
    <scope>NUCLEOTIDE SEQUENCE [LARGE SCALE GENOMIC DNA]</scope>
    <source>
        <strain evidence="2">JCM15654</strain>
    </source>
</reference>
<sequence length="82" mass="8860">MQVTSHQPRVTRIVTLGDPGCEFQAIHTEDSSGGHLVLFIDDDWKQWDAMVAAVGLYRAEQAAARRNGVGVPVAAERAGAEQ</sequence>
<protein>
    <submittedName>
        <fullName evidence="1">Gp79</fullName>
    </submittedName>
</protein>
<dbReference type="Proteomes" id="UP000069620">
    <property type="component" value="Unassembled WGS sequence"/>
</dbReference>
<gene>
    <name evidence="1" type="ORF">RMCB_6742</name>
</gene>